<keyword evidence="3" id="KW-1185">Reference proteome</keyword>
<evidence type="ECO:0000313" key="3">
    <source>
        <dbReference type="Proteomes" id="UP000266482"/>
    </source>
</evidence>
<dbReference type="EMBL" id="QXQA01000007">
    <property type="protein sequence ID" value="RIX52484.1"/>
    <property type="molecule type" value="Genomic_DNA"/>
</dbReference>
<comment type="caution">
    <text evidence="2">The sequence shown here is derived from an EMBL/GenBank/DDBJ whole genome shotgun (WGS) entry which is preliminary data.</text>
</comment>
<reference evidence="2 3" key="1">
    <citation type="submission" date="2018-09" db="EMBL/GenBank/DDBJ databases">
        <title>Paenibacillus aracenensis nov. sp. isolated from a cave in southern Spain.</title>
        <authorList>
            <person name="Jurado V."/>
            <person name="Gutierrez-Patricio S."/>
            <person name="Gonzalez-Pimentel J.L."/>
            <person name="Miller A.Z."/>
            <person name="Laiz L."/>
            <person name="Saiz-Jimenez C."/>
        </authorList>
    </citation>
    <scope>NUCLEOTIDE SEQUENCE [LARGE SCALE GENOMIC DNA]</scope>
    <source>
        <strain evidence="2 3">DSM 22867</strain>
    </source>
</reference>
<name>A0A3A1UW27_9BACL</name>
<protein>
    <submittedName>
        <fullName evidence="2">HD domain-containing protein</fullName>
    </submittedName>
</protein>
<dbReference type="Gene3D" id="1.10.3210.10">
    <property type="entry name" value="Hypothetical protein af1432"/>
    <property type="match status" value="2"/>
</dbReference>
<organism evidence="2 3">
    <name type="scientific">Paenibacillus nanensis</name>
    <dbReference type="NCBI Taxonomy" id="393251"/>
    <lineage>
        <taxon>Bacteria</taxon>
        <taxon>Bacillati</taxon>
        <taxon>Bacillota</taxon>
        <taxon>Bacilli</taxon>
        <taxon>Bacillales</taxon>
        <taxon>Paenibacillaceae</taxon>
        <taxon>Paenibacillus</taxon>
    </lineage>
</organism>
<keyword evidence="1" id="KW-0378">Hydrolase</keyword>
<dbReference type="AlphaFoldDB" id="A0A3A1UW27"/>
<evidence type="ECO:0000313" key="2">
    <source>
        <dbReference type="EMBL" id="RIX52484.1"/>
    </source>
</evidence>
<dbReference type="PANTHER" id="PTHR11845">
    <property type="entry name" value="5'-DEOXYNUCLEOTIDASE HDDC2"/>
    <property type="match status" value="1"/>
</dbReference>
<dbReference type="PANTHER" id="PTHR11845:SF13">
    <property type="entry name" value="5'-DEOXYNUCLEOTIDASE HDDC2"/>
    <property type="match status" value="1"/>
</dbReference>
<accession>A0A3A1UW27</accession>
<gene>
    <name evidence="2" type="ORF">D3P08_13510</name>
</gene>
<dbReference type="InterPro" id="IPR039356">
    <property type="entry name" value="YfbR/HDDC2"/>
</dbReference>
<dbReference type="Proteomes" id="UP000266482">
    <property type="component" value="Unassembled WGS sequence"/>
</dbReference>
<dbReference type="GO" id="GO:0002953">
    <property type="term" value="F:5'-deoxynucleotidase activity"/>
    <property type="evidence" value="ECO:0007669"/>
    <property type="project" value="InterPro"/>
</dbReference>
<dbReference type="GO" id="GO:0005737">
    <property type="term" value="C:cytoplasm"/>
    <property type="evidence" value="ECO:0007669"/>
    <property type="project" value="TreeGrafter"/>
</dbReference>
<dbReference type="Pfam" id="PF12917">
    <property type="entry name" value="YfbR-like"/>
    <property type="match status" value="2"/>
</dbReference>
<proteinExistence type="predicted"/>
<evidence type="ECO:0000256" key="1">
    <source>
        <dbReference type="ARBA" id="ARBA00022801"/>
    </source>
</evidence>
<dbReference type="OrthoDB" id="9812744at2"/>
<dbReference type="SUPFAM" id="SSF109604">
    <property type="entry name" value="HD-domain/PDEase-like"/>
    <property type="match status" value="2"/>
</dbReference>
<sequence length="405" mass="46862">MKRLVEYWNRIARSQKNAQKEDLIHPMNNSRFTHAIIQMQYVSRWKEYSPRYKDNAASHSFRCAAIAILAGIIEERVYGRSLDQLKLVARALLHDLNETVTGSIKYVTKKDKHVSEHIRRLESEVSIEIVSRLSKSLQPKFYDYVVEAEDDSYVGQLVRGIDSFDAMLFCKRELDRDSSAIFASKYEELKATLAGSPCESIGWLLEHSERDDGVMQFLQHILNLDLIERWGGSFNLIPDNDATHSFRVAAMSLFNGLLEAERFGRKDIDLYRLLGKSVMHDIVEGVSGDVASPIKRSSPAIREAFEHYEQEVARQMVMKLPAFFHETLTDFLVHSKDDTYEGELVDIADKIDALIKSNLEMRNNPHYGEKYYQQLVHIQHSYENPCVIFFLAYILHDLTYDHFVK</sequence>